<evidence type="ECO:0000313" key="3">
    <source>
        <dbReference type="Proteomes" id="UP000605986"/>
    </source>
</evidence>
<accession>A0A8H4NZZ3</accession>
<protein>
    <submittedName>
        <fullName evidence="2">Uncharacterized protein</fullName>
    </submittedName>
</protein>
<gene>
    <name evidence="2" type="ORF">F53441_534</name>
</gene>
<feature type="compositionally biased region" description="Polar residues" evidence="1">
    <location>
        <begin position="77"/>
        <end position="86"/>
    </location>
</feature>
<feature type="compositionally biased region" description="Polar residues" evidence="1">
    <location>
        <begin position="1"/>
        <end position="10"/>
    </location>
</feature>
<feature type="region of interest" description="Disordered" evidence="1">
    <location>
        <begin position="1"/>
        <end position="22"/>
    </location>
</feature>
<comment type="caution">
    <text evidence="2">The sequence shown here is derived from an EMBL/GenBank/DDBJ whole genome shotgun (WGS) entry which is preliminary data.</text>
</comment>
<organism evidence="2 3">
    <name type="scientific">Fusarium austroafricanum</name>
    <dbReference type="NCBI Taxonomy" id="2364996"/>
    <lineage>
        <taxon>Eukaryota</taxon>
        <taxon>Fungi</taxon>
        <taxon>Dikarya</taxon>
        <taxon>Ascomycota</taxon>
        <taxon>Pezizomycotina</taxon>
        <taxon>Sordariomycetes</taxon>
        <taxon>Hypocreomycetidae</taxon>
        <taxon>Hypocreales</taxon>
        <taxon>Nectriaceae</taxon>
        <taxon>Fusarium</taxon>
        <taxon>Fusarium concolor species complex</taxon>
    </lineage>
</organism>
<sequence>MMDDSNFQQQDQKKDNGEVSESPLELIGNNIIFHTENFLTDCGVAAGKFQKSYKCIFRYSKQKAMGKQNKNKDDYSAESNNYSLQE</sequence>
<dbReference type="EMBL" id="JAADJG010000022">
    <property type="protein sequence ID" value="KAF4457484.1"/>
    <property type="molecule type" value="Genomic_DNA"/>
</dbReference>
<reference evidence="2" key="1">
    <citation type="submission" date="2020-01" db="EMBL/GenBank/DDBJ databases">
        <title>Identification and distribution of gene clusters putatively required for synthesis of sphingolipid metabolism inhibitors in phylogenetically diverse species of the filamentous fungus Fusarium.</title>
        <authorList>
            <person name="Kim H.-S."/>
            <person name="Busman M."/>
            <person name="Brown D.W."/>
            <person name="Divon H."/>
            <person name="Uhlig S."/>
            <person name="Proctor R.H."/>
        </authorList>
    </citation>
    <scope>NUCLEOTIDE SEQUENCE</scope>
    <source>
        <strain evidence="2">NRRL 53441</strain>
    </source>
</reference>
<keyword evidence="3" id="KW-1185">Reference proteome</keyword>
<name>A0A8H4NZZ3_9HYPO</name>
<feature type="region of interest" description="Disordered" evidence="1">
    <location>
        <begin position="63"/>
        <end position="86"/>
    </location>
</feature>
<proteinExistence type="predicted"/>
<evidence type="ECO:0000256" key="1">
    <source>
        <dbReference type="SAM" id="MobiDB-lite"/>
    </source>
</evidence>
<dbReference type="Proteomes" id="UP000605986">
    <property type="component" value="Unassembled WGS sequence"/>
</dbReference>
<evidence type="ECO:0000313" key="2">
    <source>
        <dbReference type="EMBL" id="KAF4457484.1"/>
    </source>
</evidence>
<dbReference type="AlphaFoldDB" id="A0A8H4NZZ3"/>